<protein>
    <submittedName>
        <fullName evidence="1">Uncharacterized protein</fullName>
    </submittedName>
</protein>
<dbReference type="EMBL" id="HACA01025895">
    <property type="protein sequence ID" value="CDW43256.1"/>
    <property type="molecule type" value="Transcribed_RNA"/>
</dbReference>
<accession>A0A0K2UZU7</accession>
<dbReference type="AlphaFoldDB" id="A0A0K2UZU7"/>
<proteinExistence type="predicted"/>
<reference evidence="1" key="1">
    <citation type="submission" date="2014-05" db="EMBL/GenBank/DDBJ databases">
        <authorList>
            <person name="Chronopoulou M."/>
        </authorList>
    </citation>
    <scope>NUCLEOTIDE SEQUENCE</scope>
    <source>
        <tissue evidence="1">Whole organism</tissue>
    </source>
</reference>
<organism evidence="1">
    <name type="scientific">Lepeophtheirus salmonis</name>
    <name type="common">Salmon louse</name>
    <name type="synonym">Caligus salmonis</name>
    <dbReference type="NCBI Taxonomy" id="72036"/>
    <lineage>
        <taxon>Eukaryota</taxon>
        <taxon>Metazoa</taxon>
        <taxon>Ecdysozoa</taxon>
        <taxon>Arthropoda</taxon>
        <taxon>Crustacea</taxon>
        <taxon>Multicrustacea</taxon>
        <taxon>Hexanauplia</taxon>
        <taxon>Copepoda</taxon>
        <taxon>Siphonostomatoida</taxon>
        <taxon>Caligidae</taxon>
        <taxon>Lepeophtheirus</taxon>
    </lineage>
</organism>
<sequence length="68" mass="7740">RCEHFHSIWALRAITASTQWESHVGVDDESYSTPHNCSLQGVHVRMRCPVSLPFQSTPHSKVQLVLIQ</sequence>
<feature type="non-terminal residue" evidence="1">
    <location>
        <position position="1"/>
    </location>
</feature>
<evidence type="ECO:0000313" key="1">
    <source>
        <dbReference type="EMBL" id="CDW43256.1"/>
    </source>
</evidence>
<name>A0A0K2UZU7_LEPSM</name>